<dbReference type="InterPro" id="IPR050463">
    <property type="entry name" value="Gfo/Idh/MocA_oxidrdct_glycsds"/>
</dbReference>
<dbReference type="PANTHER" id="PTHR43818:SF11">
    <property type="entry name" value="BCDNA.GH03377"/>
    <property type="match status" value="1"/>
</dbReference>
<dbReference type="Pfam" id="PF01408">
    <property type="entry name" value="GFO_IDH_MocA"/>
    <property type="match status" value="1"/>
</dbReference>
<dbReference type="EMBL" id="UINC01161836">
    <property type="protein sequence ID" value="SVD61252.1"/>
    <property type="molecule type" value="Genomic_DNA"/>
</dbReference>
<evidence type="ECO:0000313" key="3">
    <source>
        <dbReference type="EMBL" id="SVD61252.1"/>
    </source>
</evidence>
<feature type="domain" description="Gfo/Idh/MocA-like oxidoreductase N-terminal" evidence="2">
    <location>
        <begin position="5"/>
        <end position="121"/>
    </location>
</feature>
<dbReference type="Gene3D" id="3.40.50.720">
    <property type="entry name" value="NAD(P)-binding Rossmann-like Domain"/>
    <property type="match status" value="1"/>
</dbReference>
<proteinExistence type="predicted"/>
<reference evidence="3" key="1">
    <citation type="submission" date="2018-05" db="EMBL/GenBank/DDBJ databases">
        <authorList>
            <person name="Lanie J.A."/>
            <person name="Ng W.-L."/>
            <person name="Kazmierczak K.M."/>
            <person name="Andrzejewski T.M."/>
            <person name="Davidsen T.M."/>
            <person name="Wayne K.J."/>
            <person name="Tettelin H."/>
            <person name="Glass J.I."/>
            <person name="Rusch D."/>
            <person name="Podicherti R."/>
            <person name="Tsui H.-C.T."/>
            <person name="Winkler M.E."/>
        </authorList>
    </citation>
    <scope>NUCLEOTIDE SEQUENCE</scope>
</reference>
<keyword evidence="1" id="KW-0560">Oxidoreductase</keyword>
<name>A0A382WQW0_9ZZZZ</name>
<gene>
    <name evidence="3" type="ORF">METZ01_LOCUS414106</name>
</gene>
<organism evidence="3">
    <name type="scientific">marine metagenome</name>
    <dbReference type="NCBI Taxonomy" id="408172"/>
    <lineage>
        <taxon>unclassified sequences</taxon>
        <taxon>metagenomes</taxon>
        <taxon>ecological metagenomes</taxon>
    </lineage>
</organism>
<dbReference type="SUPFAM" id="SSF51735">
    <property type="entry name" value="NAD(P)-binding Rossmann-fold domains"/>
    <property type="match status" value="1"/>
</dbReference>
<dbReference type="Gene3D" id="3.30.360.10">
    <property type="entry name" value="Dihydrodipicolinate Reductase, domain 2"/>
    <property type="match status" value="1"/>
</dbReference>
<dbReference type="AlphaFoldDB" id="A0A382WQW0"/>
<evidence type="ECO:0000259" key="2">
    <source>
        <dbReference type="Pfam" id="PF01408"/>
    </source>
</evidence>
<protein>
    <recommendedName>
        <fullName evidence="2">Gfo/Idh/MocA-like oxidoreductase N-terminal domain-containing protein</fullName>
    </recommendedName>
</protein>
<dbReference type="PANTHER" id="PTHR43818">
    <property type="entry name" value="BCDNA.GH03377"/>
    <property type="match status" value="1"/>
</dbReference>
<dbReference type="GO" id="GO:0000166">
    <property type="term" value="F:nucleotide binding"/>
    <property type="evidence" value="ECO:0007669"/>
    <property type="project" value="InterPro"/>
</dbReference>
<accession>A0A382WQW0</accession>
<dbReference type="InterPro" id="IPR036291">
    <property type="entry name" value="NAD(P)-bd_dom_sf"/>
</dbReference>
<dbReference type="InterPro" id="IPR000683">
    <property type="entry name" value="Gfo/Idh/MocA-like_OxRdtase_N"/>
</dbReference>
<sequence length="165" mass="18302">MSVSLGLVGAGGIAGMHLKSLASIENASVVAITDTDLDACTRRQEEFEIPTLAPTLDALLEHNLDAILVCTPTFTHCDIVSQAAQSGKYIFCEKPMARTLPEAERMIDTCHRHGTSLMLGFVRRFCPEWNWFKTLVERGTIGRPVVWRVVYSSGGPTSPWYFNRE</sequence>
<dbReference type="GO" id="GO:0016491">
    <property type="term" value="F:oxidoreductase activity"/>
    <property type="evidence" value="ECO:0007669"/>
    <property type="project" value="UniProtKB-KW"/>
</dbReference>
<evidence type="ECO:0000256" key="1">
    <source>
        <dbReference type="ARBA" id="ARBA00023002"/>
    </source>
</evidence>
<feature type="non-terminal residue" evidence="3">
    <location>
        <position position="165"/>
    </location>
</feature>